<proteinExistence type="inferred from homology"/>
<organism evidence="5 6">
    <name type="scientific">Fibrobacter intestinalis</name>
    <dbReference type="NCBI Taxonomy" id="28122"/>
    <lineage>
        <taxon>Bacteria</taxon>
        <taxon>Pseudomonadati</taxon>
        <taxon>Fibrobacterota</taxon>
        <taxon>Fibrobacteria</taxon>
        <taxon>Fibrobacterales</taxon>
        <taxon>Fibrobacteraceae</taxon>
        <taxon>Fibrobacter</taxon>
    </lineage>
</organism>
<dbReference type="SUPFAM" id="SSF52540">
    <property type="entry name" value="P-loop containing nucleoside triphosphate hydrolases"/>
    <property type="match status" value="1"/>
</dbReference>
<sequence>MKKKNIINLIRYYAEKNDPAFREEAYEIARDFDASGDFQLSEYIMALMSSANAFVPQMHEDQMTFFRKVAPSHDSLPLPTPIEKDILGIINAIQRNMGINKFLFQGAPGTGKTESVRQIARILERDLFCVDFDTIIDSKLGQTQKNIASLFDELNHFAHPEKILVLFDEIDAIALDRTNSQDLREMGRATSAILKGFDNLNEQITIIATTNLFKHFDKALSRRFDSIVDFNRYTQEDLADIAESILNNFLTKFKIAGRNTRLFRKVITKYGSLPYPGDLKNIIKTAVAFSDANIECDYLRRLYEKFIGHIPSDLQQLQEQGFTVREIEILSGVSKSQVARALQGDK</sequence>
<evidence type="ECO:0000313" key="6">
    <source>
        <dbReference type="Proteomes" id="UP000184275"/>
    </source>
</evidence>
<dbReference type="GO" id="GO:0016887">
    <property type="term" value="F:ATP hydrolysis activity"/>
    <property type="evidence" value="ECO:0007669"/>
    <property type="project" value="InterPro"/>
</dbReference>
<dbReference type="CDD" id="cd19481">
    <property type="entry name" value="RecA-like_protease"/>
    <property type="match status" value="1"/>
</dbReference>
<dbReference type="InterPro" id="IPR050221">
    <property type="entry name" value="26S_Proteasome_ATPase"/>
</dbReference>
<dbReference type="GO" id="GO:0005524">
    <property type="term" value="F:ATP binding"/>
    <property type="evidence" value="ECO:0007669"/>
    <property type="project" value="UniProtKB-KW"/>
</dbReference>
<protein>
    <submittedName>
        <fullName evidence="5">ATPase family associated with various cellular activities (AAA)</fullName>
    </submittedName>
</protein>
<dbReference type="Gene3D" id="3.40.50.300">
    <property type="entry name" value="P-loop containing nucleotide triphosphate hydrolases"/>
    <property type="match status" value="1"/>
</dbReference>
<dbReference type="InterPro" id="IPR003593">
    <property type="entry name" value="AAA+_ATPase"/>
</dbReference>
<feature type="domain" description="AAA+ ATPase" evidence="4">
    <location>
        <begin position="98"/>
        <end position="234"/>
    </location>
</feature>
<evidence type="ECO:0000256" key="1">
    <source>
        <dbReference type="ARBA" id="ARBA00006914"/>
    </source>
</evidence>
<dbReference type="EMBL" id="FRAW01000023">
    <property type="protein sequence ID" value="SHK91020.1"/>
    <property type="molecule type" value="Genomic_DNA"/>
</dbReference>
<name>A0A1M6WB90_9BACT</name>
<accession>A0A1M6WB90</accession>
<dbReference type="RefSeq" id="WP_073305139.1">
    <property type="nucleotide sequence ID" value="NZ_FRAW01000023.1"/>
</dbReference>
<dbReference type="AlphaFoldDB" id="A0A1M6WB90"/>
<evidence type="ECO:0000313" key="5">
    <source>
        <dbReference type="EMBL" id="SHK91020.1"/>
    </source>
</evidence>
<keyword evidence="3" id="KW-0067">ATP-binding</keyword>
<dbReference type="SMART" id="SM00382">
    <property type="entry name" value="AAA"/>
    <property type="match status" value="1"/>
</dbReference>
<keyword evidence="2" id="KW-0547">Nucleotide-binding</keyword>
<evidence type="ECO:0000259" key="4">
    <source>
        <dbReference type="SMART" id="SM00382"/>
    </source>
</evidence>
<reference evidence="6" key="1">
    <citation type="submission" date="2016-11" db="EMBL/GenBank/DDBJ databases">
        <authorList>
            <person name="Varghese N."/>
            <person name="Submissions S."/>
        </authorList>
    </citation>
    <scope>NUCLEOTIDE SEQUENCE [LARGE SCALE GENOMIC DNA]</scope>
    <source>
        <strain evidence="6">UWOS</strain>
    </source>
</reference>
<evidence type="ECO:0000256" key="2">
    <source>
        <dbReference type="ARBA" id="ARBA00022741"/>
    </source>
</evidence>
<dbReference type="PANTHER" id="PTHR23073">
    <property type="entry name" value="26S PROTEASOME REGULATORY SUBUNIT"/>
    <property type="match status" value="1"/>
</dbReference>
<dbReference type="InterPro" id="IPR003959">
    <property type="entry name" value="ATPase_AAA_core"/>
</dbReference>
<dbReference type="Pfam" id="PF00004">
    <property type="entry name" value="AAA"/>
    <property type="match status" value="1"/>
</dbReference>
<gene>
    <name evidence="5" type="ORF">SAMN05720469_12313</name>
</gene>
<dbReference type="InterPro" id="IPR027417">
    <property type="entry name" value="P-loop_NTPase"/>
</dbReference>
<comment type="similarity">
    <text evidence="1">Belongs to the AAA ATPase family.</text>
</comment>
<dbReference type="Proteomes" id="UP000184275">
    <property type="component" value="Unassembled WGS sequence"/>
</dbReference>
<keyword evidence="6" id="KW-1185">Reference proteome</keyword>
<evidence type="ECO:0000256" key="3">
    <source>
        <dbReference type="ARBA" id="ARBA00022840"/>
    </source>
</evidence>